<dbReference type="InterPro" id="IPR001647">
    <property type="entry name" value="HTH_TetR"/>
</dbReference>
<evidence type="ECO:0000256" key="4">
    <source>
        <dbReference type="PROSITE-ProRule" id="PRU00335"/>
    </source>
</evidence>
<evidence type="ECO:0000256" key="2">
    <source>
        <dbReference type="ARBA" id="ARBA00023125"/>
    </source>
</evidence>
<gene>
    <name evidence="6" type="ORF">O9H85_24630</name>
</gene>
<evidence type="ECO:0000259" key="5">
    <source>
        <dbReference type="PROSITE" id="PS50977"/>
    </source>
</evidence>
<keyword evidence="7" id="KW-1185">Reference proteome</keyword>
<organism evidence="6 7">
    <name type="scientific">Paenibacillus gyeongsangnamensis</name>
    <dbReference type="NCBI Taxonomy" id="3388067"/>
    <lineage>
        <taxon>Bacteria</taxon>
        <taxon>Bacillati</taxon>
        <taxon>Bacillota</taxon>
        <taxon>Bacilli</taxon>
        <taxon>Bacillales</taxon>
        <taxon>Paenibacillaceae</taxon>
        <taxon>Paenibacillus</taxon>
    </lineage>
</organism>
<dbReference type="PROSITE" id="PS50977">
    <property type="entry name" value="HTH_TETR_2"/>
    <property type="match status" value="1"/>
</dbReference>
<dbReference type="InterPro" id="IPR036271">
    <property type="entry name" value="Tet_transcr_reg_TetR-rel_C_sf"/>
</dbReference>
<dbReference type="Proteomes" id="UP001527882">
    <property type="component" value="Unassembled WGS sequence"/>
</dbReference>
<reference evidence="6 7" key="1">
    <citation type="submission" date="2022-12" db="EMBL/GenBank/DDBJ databases">
        <title>Draft genome sequence of Paenibacillus sp. dW9.</title>
        <authorList>
            <person name="Choi E.-W."/>
            <person name="Kim D.-U."/>
        </authorList>
    </citation>
    <scope>NUCLEOTIDE SEQUENCE [LARGE SCALE GENOMIC DNA]</scope>
    <source>
        <strain evidence="7">dW9</strain>
    </source>
</reference>
<dbReference type="SUPFAM" id="SSF46689">
    <property type="entry name" value="Homeodomain-like"/>
    <property type="match status" value="1"/>
</dbReference>
<dbReference type="Gene3D" id="1.10.10.60">
    <property type="entry name" value="Homeodomain-like"/>
    <property type="match status" value="1"/>
</dbReference>
<evidence type="ECO:0000256" key="1">
    <source>
        <dbReference type="ARBA" id="ARBA00023015"/>
    </source>
</evidence>
<feature type="DNA-binding region" description="H-T-H motif" evidence="4">
    <location>
        <begin position="23"/>
        <end position="42"/>
    </location>
</feature>
<keyword evidence="1" id="KW-0805">Transcription regulation</keyword>
<dbReference type="InterPro" id="IPR050109">
    <property type="entry name" value="HTH-type_TetR-like_transc_reg"/>
</dbReference>
<dbReference type="SUPFAM" id="SSF48498">
    <property type="entry name" value="Tetracyclin repressor-like, C-terminal domain"/>
    <property type="match status" value="1"/>
</dbReference>
<comment type="caution">
    <text evidence="6">The sequence shown here is derived from an EMBL/GenBank/DDBJ whole genome shotgun (WGS) entry which is preliminary data.</text>
</comment>
<dbReference type="Gene3D" id="1.10.357.10">
    <property type="entry name" value="Tetracycline Repressor, domain 2"/>
    <property type="match status" value="1"/>
</dbReference>
<accession>A0ABT4QFA3</accession>
<dbReference type="EMBL" id="JAQAGZ010000018">
    <property type="protein sequence ID" value="MCZ8515534.1"/>
    <property type="molecule type" value="Genomic_DNA"/>
</dbReference>
<dbReference type="PRINTS" id="PR00455">
    <property type="entry name" value="HTHTETR"/>
</dbReference>
<feature type="domain" description="HTH tetR-type" evidence="5">
    <location>
        <begin position="1"/>
        <end position="60"/>
    </location>
</feature>
<dbReference type="RefSeq" id="WP_269884065.1">
    <property type="nucleotide sequence ID" value="NZ_JAQAGZ010000018.1"/>
</dbReference>
<evidence type="ECO:0000256" key="3">
    <source>
        <dbReference type="ARBA" id="ARBA00023163"/>
    </source>
</evidence>
<name>A0ABT4QFA3_9BACL</name>
<evidence type="ECO:0000313" key="6">
    <source>
        <dbReference type="EMBL" id="MCZ8515534.1"/>
    </source>
</evidence>
<dbReference type="PANTHER" id="PTHR30055">
    <property type="entry name" value="HTH-TYPE TRANSCRIPTIONAL REGULATOR RUTR"/>
    <property type="match status" value="1"/>
</dbReference>
<dbReference type="InterPro" id="IPR009057">
    <property type="entry name" value="Homeodomain-like_sf"/>
</dbReference>
<proteinExistence type="predicted"/>
<dbReference type="Pfam" id="PF00440">
    <property type="entry name" value="TetR_N"/>
    <property type="match status" value="1"/>
</dbReference>
<keyword evidence="3" id="KW-0804">Transcription</keyword>
<dbReference type="PANTHER" id="PTHR30055:SF238">
    <property type="entry name" value="MYCOFACTOCIN BIOSYNTHESIS TRANSCRIPTIONAL REGULATOR MFTR-RELATED"/>
    <property type="match status" value="1"/>
</dbReference>
<evidence type="ECO:0000313" key="7">
    <source>
        <dbReference type="Proteomes" id="UP001527882"/>
    </source>
</evidence>
<sequence length="194" mass="22556">MSAQTIKAAALRLFAGSGYDGVPLSEIAKEVGIKTPSLYAHFTSKDDLFMAVFEDVLAEHAERLEDLMRRLEGRSVEERLHTILHDTCHTYLLSENHVTFLKRTMLFPPAALKEKLLERFEESEKRLNVLLKQIFQDGLRSGHLRTAESADDLVMSFYCLLDGMFIQQFYYRPDDWEHRLQTVWRIYWQGLAAK</sequence>
<keyword evidence="2 4" id="KW-0238">DNA-binding</keyword>
<protein>
    <submittedName>
        <fullName evidence="6">TetR/AcrR family transcriptional regulator</fullName>
    </submittedName>
</protein>